<accession>A0ABV6ZFA4</accession>
<dbReference type="RefSeq" id="WP_394311190.1">
    <property type="nucleotide sequence ID" value="NZ_JBHGPK010000004.1"/>
</dbReference>
<comment type="caution">
    <text evidence="2">The sequence shown here is derived from an EMBL/GenBank/DDBJ whole genome shotgun (WGS) entry which is preliminary data.</text>
</comment>
<feature type="domain" description="TfuA-like core" evidence="1">
    <location>
        <begin position="48"/>
        <end position="167"/>
    </location>
</feature>
<evidence type="ECO:0000313" key="2">
    <source>
        <dbReference type="EMBL" id="MFC2250876.1"/>
    </source>
</evidence>
<dbReference type="Proteomes" id="UP001595190">
    <property type="component" value="Unassembled WGS sequence"/>
</dbReference>
<dbReference type="Pfam" id="PF07812">
    <property type="entry name" value="TfuA"/>
    <property type="match status" value="1"/>
</dbReference>
<organism evidence="2 3">
    <name type="scientific">Labrys neptuniae</name>
    <dbReference type="NCBI Taxonomy" id="376174"/>
    <lineage>
        <taxon>Bacteria</taxon>
        <taxon>Pseudomonadati</taxon>
        <taxon>Pseudomonadota</taxon>
        <taxon>Alphaproteobacteria</taxon>
        <taxon>Hyphomicrobiales</taxon>
        <taxon>Xanthobacteraceae</taxon>
        <taxon>Labrys</taxon>
    </lineage>
</organism>
<dbReference type="EMBL" id="JBHGPK010000004">
    <property type="protein sequence ID" value="MFC2250876.1"/>
    <property type="molecule type" value="Genomic_DNA"/>
</dbReference>
<sequence length="252" mass="26288">MTTILFTGPSLHGVDPALLEGFAVRPPAGCGDVLAAAMTGADAIGLIDGVFDHAPSVWHKEILYALSEGIPVYGAASMGALRGAECAAFGMIGIGRIFEDYASGRRVADADVGVAHAPAEFGYAPLSLALVDVEATLEAIAEAGALPSTSCEALLAAARRIHFKERSWPDVVAQSGLADAASVEAVLERHAVSQKQADALALLARMRADAGKPFARPNFTLSQSGFFAVLRQRVEDRLEEEAEADEAEADKA</sequence>
<gene>
    <name evidence="2" type="ORF">ACETRX_14720</name>
</gene>
<evidence type="ECO:0000313" key="3">
    <source>
        <dbReference type="Proteomes" id="UP001595190"/>
    </source>
</evidence>
<reference evidence="2 3" key="1">
    <citation type="submission" date="2024-09" db="EMBL/GenBank/DDBJ databases">
        <title>Description of Labrys sedimenti sp. nov., isolated from a diclofenac-degrading enrichment culture, and genome-based reclassification of Labrys portucalensis as a later heterotypic synonym of Labrys neptuniae.</title>
        <authorList>
            <person name="Tancsics A."/>
            <person name="Csepanyi A."/>
        </authorList>
    </citation>
    <scope>NUCLEOTIDE SEQUENCE [LARGE SCALE GENOMIC DNA]</scope>
    <source>
        <strain evidence="2 3">LMG 23412</strain>
    </source>
</reference>
<name>A0ABV6ZFA4_9HYPH</name>
<dbReference type="InterPro" id="IPR012924">
    <property type="entry name" value="TfuA_core"/>
</dbReference>
<proteinExistence type="predicted"/>
<protein>
    <submittedName>
        <fullName evidence="2">TfuA-like protein</fullName>
    </submittedName>
</protein>
<evidence type="ECO:0000259" key="1">
    <source>
        <dbReference type="Pfam" id="PF07812"/>
    </source>
</evidence>